<evidence type="ECO:0000313" key="13">
    <source>
        <dbReference type="EMBL" id="SDE37432.1"/>
    </source>
</evidence>
<dbReference type="InterPro" id="IPR049031">
    <property type="entry name" value="T2SSK_SAM-like_1st"/>
</dbReference>
<dbReference type="InterPro" id="IPR045584">
    <property type="entry name" value="Pilin-like"/>
</dbReference>
<keyword evidence="6" id="KW-0812">Transmembrane</keyword>
<dbReference type="SUPFAM" id="SSF54523">
    <property type="entry name" value="Pili subunits"/>
    <property type="match status" value="1"/>
</dbReference>
<proteinExistence type="inferred from homology"/>
<dbReference type="Pfam" id="PF21687">
    <property type="entry name" value="T2SSK_1st"/>
    <property type="match status" value="1"/>
</dbReference>
<dbReference type="OrthoDB" id="7860673at2"/>
<dbReference type="EMBL" id="FMZV01000018">
    <property type="protein sequence ID" value="SDE37432.1"/>
    <property type="molecule type" value="Genomic_DNA"/>
</dbReference>
<dbReference type="PANTHER" id="PTHR38831">
    <property type="entry name" value="TYPE II SECRETION SYSTEM PROTEIN K"/>
    <property type="match status" value="1"/>
</dbReference>
<dbReference type="InterPro" id="IPR038072">
    <property type="entry name" value="GspK_central_sf"/>
</dbReference>
<dbReference type="GO" id="GO:0005886">
    <property type="term" value="C:plasma membrane"/>
    <property type="evidence" value="ECO:0007669"/>
    <property type="project" value="UniProtKB-SubCell"/>
</dbReference>
<dbReference type="STRING" id="639004.SAMN04488239_11811"/>
<accession>A0A1G7CDI8</accession>
<dbReference type="PIRSF" id="PIRSF002786">
    <property type="entry name" value="XcpX"/>
    <property type="match status" value="1"/>
</dbReference>
<evidence type="ECO:0000256" key="6">
    <source>
        <dbReference type="ARBA" id="ARBA00022692"/>
    </source>
</evidence>
<keyword evidence="7" id="KW-0653">Protein transport</keyword>
<keyword evidence="5 10" id="KW-0997">Cell inner membrane</keyword>
<evidence type="ECO:0000256" key="2">
    <source>
        <dbReference type="ARBA" id="ARBA00007246"/>
    </source>
</evidence>
<evidence type="ECO:0000259" key="11">
    <source>
        <dbReference type="Pfam" id="PF03934"/>
    </source>
</evidence>
<comment type="similarity">
    <text evidence="2 10">Belongs to the GSP K family.</text>
</comment>
<dbReference type="Proteomes" id="UP000199628">
    <property type="component" value="Unassembled WGS sequence"/>
</dbReference>
<dbReference type="GO" id="GO:0009306">
    <property type="term" value="P:protein secretion"/>
    <property type="evidence" value="ECO:0007669"/>
    <property type="project" value="InterPro"/>
</dbReference>
<dbReference type="Gene3D" id="3.30.1300.30">
    <property type="entry name" value="GSPII I/J protein-like"/>
    <property type="match status" value="1"/>
</dbReference>
<dbReference type="Gene3D" id="1.10.40.60">
    <property type="entry name" value="EpsJ-like"/>
    <property type="match status" value="2"/>
</dbReference>
<evidence type="ECO:0000256" key="5">
    <source>
        <dbReference type="ARBA" id="ARBA00022519"/>
    </source>
</evidence>
<evidence type="ECO:0000256" key="9">
    <source>
        <dbReference type="ARBA" id="ARBA00023136"/>
    </source>
</evidence>
<dbReference type="PANTHER" id="PTHR38831:SF1">
    <property type="entry name" value="TYPE II SECRETION SYSTEM PROTEIN K-RELATED"/>
    <property type="match status" value="1"/>
</dbReference>
<keyword evidence="14" id="KW-1185">Reference proteome</keyword>
<evidence type="ECO:0000256" key="10">
    <source>
        <dbReference type="PIRNR" id="PIRNR002786"/>
    </source>
</evidence>
<dbReference type="InterPro" id="IPR049179">
    <property type="entry name" value="T2SSK_SAM-like_2nd"/>
</dbReference>
<name>A0A1G7CDI8_9RHOB</name>
<keyword evidence="8" id="KW-1133">Transmembrane helix</keyword>
<evidence type="ECO:0000313" key="14">
    <source>
        <dbReference type="Proteomes" id="UP000199628"/>
    </source>
</evidence>
<keyword evidence="4 10" id="KW-1003">Cell membrane</keyword>
<protein>
    <recommendedName>
        <fullName evidence="10">Type II secretion system protein K</fullName>
    </recommendedName>
</protein>
<dbReference type="RefSeq" id="WP_093036118.1">
    <property type="nucleotide sequence ID" value="NZ_FMZV01000018.1"/>
</dbReference>
<dbReference type="NCBIfam" id="NF037980">
    <property type="entry name" value="T2SS_GspK"/>
    <property type="match status" value="1"/>
</dbReference>
<dbReference type="SUPFAM" id="SSF158544">
    <property type="entry name" value="GspK insert domain-like"/>
    <property type="match status" value="1"/>
</dbReference>
<dbReference type="InterPro" id="IPR005628">
    <property type="entry name" value="GspK"/>
</dbReference>
<dbReference type="AlphaFoldDB" id="A0A1G7CDI8"/>
<evidence type="ECO:0000256" key="8">
    <source>
        <dbReference type="ARBA" id="ARBA00022989"/>
    </source>
</evidence>
<evidence type="ECO:0000256" key="3">
    <source>
        <dbReference type="ARBA" id="ARBA00022448"/>
    </source>
</evidence>
<gene>
    <name evidence="13" type="ORF">SAMN04488239_11811</name>
</gene>
<keyword evidence="3 10" id="KW-0813">Transport</keyword>
<sequence length="302" mass="32155">MRAQRGFVLVNALLIVAALAVVALVLLSRAQAGRTRLALGQEWMQTDLYLDGFDALALTVLDRDLRGPALDSLEDEWAATALNVELDRGRVAGRIVDLQGRYSLNRLTGSGSGEMRAEFLALAEAVGLSVAQAEAVADFLGTDGTPPLAGYGGRPIPIHPRGGTLVAIDQLRAVPGMTPDALARLAQVAAAAPDVAINVNTAPAAVLMAVLPQVPAAAIREVLSNRARDPYPSVEAFLLTIGQASDADPDSVDETRFSVESNWFMVEASATLGDTILSRHTVIRRAGAERRARVEYRIRSRE</sequence>
<feature type="domain" description="T2SS protein K first SAM-like" evidence="12">
    <location>
        <begin position="100"/>
        <end position="194"/>
    </location>
</feature>
<reference evidence="14" key="1">
    <citation type="submission" date="2016-10" db="EMBL/GenBank/DDBJ databases">
        <authorList>
            <person name="Varghese N."/>
            <person name="Submissions S."/>
        </authorList>
    </citation>
    <scope>NUCLEOTIDE SEQUENCE [LARGE SCALE GENOMIC DNA]</scope>
    <source>
        <strain evidence="14">CGMCC 1.9108</strain>
    </source>
</reference>
<evidence type="ECO:0000256" key="4">
    <source>
        <dbReference type="ARBA" id="ARBA00022475"/>
    </source>
</evidence>
<evidence type="ECO:0000259" key="12">
    <source>
        <dbReference type="Pfam" id="PF21687"/>
    </source>
</evidence>
<organism evidence="13 14">
    <name type="scientific">Ruegeria marina</name>
    <dbReference type="NCBI Taxonomy" id="639004"/>
    <lineage>
        <taxon>Bacteria</taxon>
        <taxon>Pseudomonadati</taxon>
        <taxon>Pseudomonadota</taxon>
        <taxon>Alphaproteobacteria</taxon>
        <taxon>Rhodobacterales</taxon>
        <taxon>Roseobacteraceae</taxon>
        <taxon>Ruegeria</taxon>
    </lineage>
</organism>
<dbReference type="Pfam" id="PF03934">
    <property type="entry name" value="T2SSK"/>
    <property type="match status" value="1"/>
</dbReference>
<evidence type="ECO:0000256" key="7">
    <source>
        <dbReference type="ARBA" id="ARBA00022927"/>
    </source>
</evidence>
<comment type="subcellular location">
    <subcellularLocation>
        <location evidence="1 10">Cell inner membrane</location>
    </subcellularLocation>
</comment>
<feature type="domain" description="T2SS protein K second SAM-like" evidence="11">
    <location>
        <begin position="197"/>
        <end position="259"/>
    </location>
</feature>
<keyword evidence="9 10" id="KW-0472">Membrane</keyword>
<evidence type="ECO:0000256" key="1">
    <source>
        <dbReference type="ARBA" id="ARBA00004533"/>
    </source>
</evidence>